<dbReference type="FunFam" id="3.80.10.10:FF:000437">
    <property type="entry name" value="NLR family pyrin domain-containing 2"/>
    <property type="match status" value="1"/>
</dbReference>
<dbReference type="GO" id="GO:0005737">
    <property type="term" value="C:cytoplasm"/>
    <property type="evidence" value="ECO:0007669"/>
    <property type="project" value="TreeGrafter"/>
</dbReference>
<evidence type="ECO:0000313" key="2">
    <source>
        <dbReference type="RefSeq" id="XP_008063283.1"/>
    </source>
</evidence>
<keyword evidence="1" id="KW-1185">Reference proteome</keyword>
<dbReference type="CTD" id="55655"/>
<dbReference type="PANTHER" id="PTHR45690">
    <property type="entry name" value="NACHT, LRR AND PYD DOMAINS-CONTAINING PROTEIN 12"/>
    <property type="match status" value="1"/>
</dbReference>
<feature type="non-terminal residue" evidence="2">
    <location>
        <position position="1"/>
    </location>
</feature>
<dbReference type="Gene3D" id="3.80.10.10">
    <property type="entry name" value="Ribonuclease Inhibitor"/>
    <property type="match status" value="3"/>
</dbReference>
<sequence>SQDDQHVLSLWTDLCSIFNSNKDLAFLDISESFLTTSSVRILCDQITSATCNLQKVILKNISPADAYRDFCQTFSGHETLTHLTLHGNDRDNVLPSLCEVLRHPGCRLQYLRLVSCSATAEQWVELSAALEATRTLTCLNLSATELLDEGAKLLFTAARHPKCSLQRLSLENCHLTEACCRKLASVLIVSQKLTHLCLAKNALGDTGVKLLCEGLSYPECQLQTLVLWCCNITNNGCGQLSKLLQQQSSLTHLDLGLNRIGITGLSFLCEALKDPLCHLRYLWLRGCFITPFSCADLASALSSNRSLVLLDLSQNFLGSSGITTLCEALRHQSGPLQTLRLKIDKSDAEIQKLLKEIKESNPQLTIDGDTRDPGGKRPSSLDFVF</sequence>
<name>A0A1U7U3G7_CARSF</name>
<gene>
    <name evidence="2" type="primary">NLRP2</name>
</gene>
<dbReference type="InterPro" id="IPR032675">
    <property type="entry name" value="LRR_dom_sf"/>
</dbReference>
<dbReference type="SMART" id="SM00368">
    <property type="entry name" value="LRR_RI"/>
    <property type="match status" value="8"/>
</dbReference>
<dbReference type="GO" id="GO:0050727">
    <property type="term" value="P:regulation of inflammatory response"/>
    <property type="evidence" value="ECO:0007669"/>
    <property type="project" value="TreeGrafter"/>
</dbReference>
<dbReference type="RefSeq" id="XP_008063283.1">
    <property type="nucleotide sequence ID" value="XM_008065092.1"/>
</dbReference>
<dbReference type="PROSITE" id="PS51450">
    <property type="entry name" value="LRR"/>
    <property type="match status" value="1"/>
</dbReference>
<dbReference type="Proteomes" id="UP000189704">
    <property type="component" value="Unplaced"/>
</dbReference>
<dbReference type="Pfam" id="PF13516">
    <property type="entry name" value="LRR_6"/>
    <property type="match status" value="3"/>
</dbReference>
<evidence type="ECO:0000313" key="1">
    <source>
        <dbReference type="Proteomes" id="UP000189704"/>
    </source>
</evidence>
<dbReference type="KEGG" id="csyr:103267504"/>
<accession>A0A1U7U3G7</accession>
<dbReference type="InterPro" id="IPR050637">
    <property type="entry name" value="NLRP_innate_immun_reg"/>
</dbReference>
<dbReference type="InterPro" id="IPR001611">
    <property type="entry name" value="Leu-rich_rpt"/>
</dbReference>
<dbReference type="PANTHER" id="PTHR45690:SF14">
    <property type="entry name" value="NACHT, LRR AND PYD DOMAINS-CONTAINING PROTEIN 2"/>
    <property type="match status" value="1"/>
</dbReference>
<dbReference type="AlphaFoldDB" id="A0A1U7U3G7"/>
<organism evidence="1 2">
    <name type="scientific">Carlito syrichta</name>
    <name type="common">Philippine tarsier</name>
    <name type="synonym">Tarsius syrichta</name>
    <dbReference type="NCBI Taxonomy" id="1868482"/>
    <lineage>
        <taxon>Eukaryota</taxon>
        <taxon>Metazoa</taxon>
        <taxon>Chordata</taxon>
        <taxon>Craniata</taxon>
        <taxon>Vertebrata</taxon>
        <taxon>Euteleostomi</taxon>
        <taxon>Mammalia</taxon>
        <taxon>Eutheria</taxon>
        <taxon>Euarchontoglires</taxon>
        <taxon>Primates</taxon>
        <taxon>Haplorrhini</taxon>
        <taxon>Tarsiiformes</taxon>
        <taxon>Tarsiidae</taxon>
        <taxon>Carlito</taxon>
    </lineage>
</organism>
<reference evidence="2" key="1">
    <citation type="submission" date="2025-08" db="UniProtKB">
        <authorList>
            <consortium name="RefSeq"/>
        </authorList>
    </citation>
    <scope>IDENTIFICATION</scope>
</reference>
<dbReference type="SUPFAM" id="SSF52047">
    <property type="entry name" value="RNI-like"/>
    <property type="match status" value="1"/>
</dbReference>
<protein>
    <submittedName>
        <fullName evidence="2">NACHT, LRR and PYD domains-containing protein 2</fullName>
    </submittedName>
</protein>
<dbReference type="OrthoDB" id="120976at2759"/>
<proteinExistence type="predicted"/>
<dbReference type="GeneID" id="103267504"/>